<reference evidence="2" key="1">
    <citation type="submission" date="2021-06" db="EMBL/GenBank/DDBJ databases">
        <authorList>
            <person name="Kallberg Y."/>
            <person name="Tangrot J."/>
            <person name="Rosling A."/>
        </authorList>
    </citation>
    <scope>NUCLEOTIDE SEQUENCE</scope>
    <source>
        <strain evidence="2">FL130A</strain>
    </source>
</reference>
<evidence type="ECO:0000313" key="3">
    <source>
        <dbReference type="Proteomes" id="UP000789508"/>
    </source>
</evidence>
<dbReference type="EMBL" id="CAJVPS010001935">
    <property type="protein sequence ID" value="CAG8555076.1"/>
    <property type="molecule type" value="Genomic_DNA"/>
</dbReference>
<feature type="region of interest" description="Disordered" evidence="1">
    <location>
        <begin position="88"/>
        <end position="115"/>
    </location>
</feature>
<accession>A0A9N9B4B5</accession>
<name>A0A9N9B4B5_9GLOM</name>
<proteinExistence type="predicted"/>
<organism evidence="2 3">
    <name type="scientific">Ambispora leptoticha</name>
    <dbReference type="NCBI Taxonomy" id="144679"/>
    <lineage>
        <taxon>Eukaryota</taxon>
        <taxon>Fungi</taxon>
        <taxon>Fungi incertae sedis</taxon>
        <taxon>Mucoromycota</taxon>
        <taxon>Glomeromycotina</taxon>
        <taxon>Glomeromycetes</taxon>
        <taxon>Archaeosporales</taxon>
        <taxon>Ambisporaceae</taxon>
        <taxon>Ambispora</taxon>
    </lineage>
</organism>
<evidence type="ECO:0000256" key="1">
    <source>
        <dbReference type="SAM" id="MobiDB-lite"/>
    </source>
</evidence>
<sequence>MRIDLPQPRKEWLTRRISQSLLEKHFIRCHYPPTKLRSEKKTDCRASAKPKWLTGKTAMDIDLLNDFVANFNTHRTFERVMEVAQAANRLEKNATKKPDSEDDDEEQQNMQEHQIIIKSRPRISKRIWM</sequence>
<dbReference type="AlphaFoldDB" id="A0A9N9B4B5"/>
<keyword evidence="3" id="KW-1185">Reference proteome</keyword>
<protein>
    <submittedName>
        <fullName evidence="2">14282_t:CDS:1</fullName>
    </submittedName>
</protein>
<evidence type="ECO:0000313" key="2">
    <source>
        <dbReference type="EMBL" id="CAG8555076.1"/>
    </source>
</evidence>
<feature type="compositionally biased region" description="Basic and acidic residues" evidence="1">
    <location>
        <begin position="89"/>
        <end position="99"/>
    </location>
</feature>
<dbReference type="Proteomes" id="UP000789508">
    <property type="component" value="Unassembled WGS sequence"/>
</dbReference>
<gene>
    <name evidence="2" type="ORF">ALEPTO_LOCUS6069</name>
</gene>
<comment type="caution">
    <text evidence="2">The sequence shown here is derived from an EMBL/GenBank/DDBJ whole genome shotgun (WGS) entry which is preliminary data.</text>
</comment>